<dbReference type="AlphaFoldDB" id="A0A1V5ZPT6"/>
<dbReference type="InterPro" id="IPR002661">
    <property type="entry name" value="Ribosome_recyc_fac"/>
</dbReference>
<proteinExistence type="inferred from homology"/>
<comment type="similarity">
    <text evidence="1">Belongs to the RRF family.</text>
</comment>
<dbReference type="SUPFAM" id="SSF55194">
    <property type="entry name" value="Ribosome recycling factor, RRF"/>
    <property type="match status" value="1"/>
</dbReference>
<evidence type="ECO:0000313" key="4">
    <source>
        <dbReference type="EMBL" id="OQB42197.1"/>
    </source>
</evidence>
<dbReference type="InterPro" id="IPR036191">
    <property type="entry name" value="RRF_sf"/>
</dbReference>
<keyword evidence="2" id="KW-0648">Protein biosynthesis</keyword>
<name>A0A1V5ZPT6_9BACT</name>
<gene>
    <name evidence="4" type="primary">frr_1</name>
    <name evidence="4" type="ORF">BWY04_00418</name>
</gene>
<dbReference type="Proteomes" id="UP000485621">
    <property type="component" value="Unassembled WGS sequence"/>
</dbReference>
<evidence type="ECO:0000259" key="3">
    <source>
        <dbReference type="Pfam" id="PF01765"/>
    </source>
</evidence>
<feature type="domain" description="Ribosome recycling factor" evidence="3">
    <location>
        <begin position="2"/>
        <end position="85"/>
    </location>
</feature>
<dbReference type="GO" id="GO:0043023">
    <property type="term" value="F:ribosomal large subunit binding"/>
    <property type="evidence" value="ECO:0007669"/>
    <property type="project" value="TreeGrafter"/>
</dbReference>
<dbReference type="EMBL" id="MWDB01000005">
    <property type="protein sequence ID" value="OQB42197.1"/>
    <property type="molecule type" value="Genomic_DNA"/>
</dbReference>
<dbReference type="GO" id="GO:0006412">
    <property type="term" value="P:translation"/>
    <property type="evidence" value="ECO:0007669"/>
    <property type="project" value="UniProtKB-KW"/>
</dbReference>
<evidence type="ECO:0000256" key="1">
    <source>
        <dbReference type="ARBA" id="ARBA00005912"/>
    </source>
</evidence>
<dbReference type="PANTHER" id="PTHR20982">
    <property type="entry name" value="RIBOSOME RECYCLING FACTOR"/>
    <property type="match status" value="1"/>
</dbReference>
<dbReference type="Gene3D" id="1.10.132.20">
    <property type="entry name" value="Ribosome-recycling factor"/>
    <property type="match status" value="1"/>
</dbReference>
<organism evidence="4">
    <name type="scientific">candidate division CPR1 bacterium ADurb.Bin160</name>
    <dbReference type="NCBI Taxonomy" id="1852826"/>
    <lineage>
        <taxon>Bacteria</taxon>
        <taxon>candidate division CPR1</taxon>
    </lineage>
</organism>
<protein>
    <submittedName>
        <fullName evidence="4">Ribosome-recycling factor</fullName>
    </submittedName>
</protein>
<evidence type="ECO:0000256" key="2">
    <source>
        <dbReference type="ARBA" id="ARBA00022917"/>
    </source>
</evidence>
<sequence>MIKIPPLTQERRTEISKRVKIMGEETKAKIRVVRQDAMKTTKKLLENKEISENENKINEDNVEYLTKEFNNKIDNLVNTKSEEVMKV</sequence>
<dbReference type="InterPro" id="IPR023584">
    <property type="entry name" value="Ribosome_recyc_fac_dom"/>
</dbReference>
<dbReference type="Pfam" id="PF01765">
    <property type="entry name" value="RRF"/>
    <property type="match status" value="1"/>
</dbReference>
<accession>A0A1V5ZPT6</accession>
<comment type="caution">
    <text evidence="4">The sequence shown here is derived from an EMBL/GenBank/DDBJ whole genome shotgun (WGS) entry which is preliminary data.</text>
</comment>
<dbReference type="PANTHER" id="PTHR20982:SF3">
    <property type="entry name" value="MITOCHONDRIAL RIBOSOME RECYCLING FACTOR PSEUDO 1"/>
    <property type="match status" value="1"/>
</dbReference>
<reference evidence="4" key="1">
    <citation type="submission" date="2017-02" db="EMBL/GenBank/DDBJ databases">
        <title>Delving into the versatile metabolic prowess of the omnipresent phylum Bacteroidetes.</title>
        <authorList>
            <person name="Nobu M.K."/>
            <person name="Mei R."/>
            <person name="Narihiro T."/>
            <person name="Kuroda K."/>
            <person name="Liu W.-T."/>
        </authorList>
    </citation>
    <scope>NUCLEOTIDE SEQUENCE</scope>
    <source>
        <strain evidence="4">ADurb.Bin160</strain>
    </source>
</reference>